<evidence type="ECO:0000313" key="12">
    <source>
        <dbReference type="Proteomes" id="UP000663864"/>
    </source>
</evidence>
<keyword evidence="6" id="KW-0675">Receptor</keyword>
<evidence type="ECO:0000256" key="3">
    <source>
        <dbReference type="ARBA" id="ARBA00022989"/>
    </source>
</evidence>
<organism evidence="10 12">
    <name type="scientific">Rotaria sordida</name>
    <dbReference type="NCBI Taxonomy" id="392033"/>
    <lineage>
        <taxon>Eukaryota</taxon>
        <taxon>Metazoa</taxon>
        <taxon>Spiralia</taxon>
        <taxon>Gnathifera</taxon>
        <taxon>Rotifera</taxon>
        <taxon>Eurotatoria</taxon>
        <taxon>Bdelloidea</taxon>
        <taxon>Philodinida</taxon>
        <taxon>Philodinidae</taxon>
        <taxon>Rotaria</taxon>
    </lineage>
</organism>
<dbReference type="GO" id="GO:0004930">
    <property type="term" value="F:G protein-coupled receptor activity"/>
    <property type="evidence" value="ECO:0007669"/>
    <property type="project" value="UniProtKB-KW"/>
</dbReference>
<dbReference type="PANTHER" id="PTHR45695">
    <property type="entry name" value="LEUCOKININ RECEPTOR-RELATED"/>
    <property type="match status" value="1"/>
</dbReference>
<evidence type="ECO:0000256" key="1">
    <source>
        <dbReference type="ARBA" id="ARBA00004141"/>
    </source>
</evidence>
<feature type="transmembrane region" description="Helical" evidence="8">
    <location>
        <begin position="42"/>
        <end position="63"/>
    </location>
</feature>
<evidence type="ECO:0000256" key="5">
    <source>
        <dbReference type="ARBA" id="ARBA00023136"/>
    </source>
</evidence>
<dbReference type="InterPro" id="IPR000276">
    <property type="entry name" value="GPCR_Rhodpsn"/>
</dbReference>
<keyword evidence="5 8" id="KW-0472">Membrane</keyword>
<feature type="transmembrane region" description="Helical" evidence="8">
    <location>
        <begin position="118"/>
        <end position="140"/>
    </location>
</feature>
<dbReference type="CDD" id="cd00637">
    <property type="entry name" value="7tm_classA_rhodopsin-like"/>
    <property type="match status" value="1"/>
</dbReference>
<dbReference type="Proteomes" id="UP000663864">
    <property type="component" value="Unassembled WGS sequence"/>
</dbReference>
<comment type="subcellular location">
    <subcellularLocation>
        <location evidence="1">Membrane</location>
        <topology evidence="1">Multi-pass membrane protein</topology>
    </subcellularLocation>
</comment>
<dbReference type="EMBL" id="CAJOBD010003458">
    <property type="protein sequence ID" value="CAF3949605.1"/>
    <property type="molecule type" value="Genomic_DNA"/>
</dbReference>
<keyword evidence="4" id="KW-0297">G-protein coupled receptor</keyword>
<dbReference type="AlphaFoldDB" id="A0A814VD23"/>
<dbReference type="PROSITE" id="PS50262">
    <property type="entry name" value="G_PROTEIN_RECEP_F1_2"/>
    <property type="match status" value="1"/>
</dbReference>
<dbReference type="InterPro" id="IPR017452">
    <property type="entry name" value="GPCR_Rhodpsn_7TM"/>
</dbReference>
<dbReference type="Pfam" id="PF00001">
    <property type="entry name" value="7tm_1"/>
    <property type="match status" value="1"/>
</dbReference>
<evidence type="ECO:0000256" key="4">
    <source>
        <dbReference type="ARBA" id="ARBA00023040"/>
    </source>
</evidence>
<proteinExistence type="predicted"/>
<keyword evidence="3 8" id="KW-1133">Transmembrane helix</keyword>
<dbReference type="PRINTS" id="PR00237">
    <property type="entry name" value="GPCRRHODOPSN"/>
</dbReference>
<evidence type="ECO:0000256" key="6">
    <source>
        <dbReference type="ARBA" id="ARBA00023170"/>
    </source>
</evidence>
<dbReference type="PANTHER" id="PTHR45695:SF9">
    <property type="entry name" value="LEUCOKININ RECEPTOR"/>
    <property type="match status" value="1"/>
</dbReference>
<dbReference type="GO" id="GO:0005886">
    <property type="term" value="C:plasma membrane"/>
    <property type="evidence" value="ECO:0007669"/>
    <property type="project" value="TreeGrafter"/>
</dbReference>
<accession>A0A814VD23</accession>
<reference evidence="10" key="1">
    <citation type="submission" date="2021-02" db="EMBL/GenBank/DDBJ databases">
        <authorList>
            <person name="Nowell W R."/>
        </authorList>
    </citation>
    <scope>NUCLEOTIDE SEQUENCE</scope>
</reference>
<evidence type="ECO:0000313" key="11">
    <source>
        <dbReference type="EMBL" id="CAF3949605.1"/>
    </source>
</evidence>
<dbReference type="SUPFAM" id="SSF81321">
    <property type="entry name" value="Family A G protein-coupled receptor-like"/>
    <property type="match status" value="1"/>
</dbReference>
<evidence type="ECO:0000313" key="10">
    <source>
        <dbReference type="EMBL" id="CAF1186487.1"/>
    </source>
</evidence>
<gene>
    <name evidence="11" type="ORF">JBS370_LOCUS23457</name>
    <name evidence="10" type="ORF">ZHD862_LOCUS22055</name>
</gene>
<dbReference type="EMBL" id="CAJNOT010001350">
    <property type="protein sequence ID" value="CAF1186487.1"/>
    <property type="molecule type" value="Genomic_DNA"/>
</dbReference>
<name>A0A814VD23_9BILA</name>
<feature type="transmembrane region" description="Helical" evidence="8">
    <location>
        <begin position="83"/>
        <end position="106"/>
    </location>
</feature>
<feature type="transmembrane region" description="Helical" evidence="8">
    <location>
        <begin position="178"/>
        <end position="204"/>
    </location>
</feature>
<evidence type="ECO:0000259" key="9">
    <source>
        <dbReference type="PROSITE" id="PS50262"/>
    </source>
</evidence>
<evidence type="ECO:0000256" key="8">
    <source>
        <dbReference type="SAM" id="Phobius"/>
    </source>
</evidence>
<feature type="transmembrane region" description="Helical" evidence="8">
    <location>
        <begin position="225"/>
        <end position="246"/>
    </location>
</feature>
<feature type="transmembrane region" description="Helical" evidence="8">
    <location>
        <begin position="6"/>
        <end position="33"/>
    </location>
</feature>
<protein>
    <recommendedName>
        <fullName evidence="9">G-protein coupled receptors family 1 profile domain-containing protein</fullName>
    </recommendedName>
</protein>
<evidence type="ECO:0000256" key="2">
    <source>
        <dbReference type="ARBA" id="ARBA00022692"/>
    </source>
</evidence>
<keyword evidence="7" id="KW-0807">Transducer</keyword>
<sequence length="392" mass="45277">MMENIILRILFVLTNAVIFFGTIILNIMAIIYIRARRDKTSIAILVVNLAVADIIHAMGIIFFSSNLLTPSWIFGEFGCKFSLTIDVLCTVVIVYTVAALSVERYIDARSKLAAKFRLLITFISLLIIWTVGLLLPYPFIFYTYIYDQNNIINKNSTTLPILTCRSMLSERDLLIYEIILYIIAFIIPYSIIVLFSLKLLRFLHQWLNRKRQLTRLKLIKKRTRGVKLVLCIVLSFLICYTPFWIFKFSTSFLLDETIRRRPLLKHFLKYAHQLVVLLSHIEGILNPLFFIVLTEHFCLTFSKHRRKTLNYFGARPSLVSQTTGRKSSILNGKISTRRLTVTVANNEINGLLLSSPILFENNGKIHSNESTILTREGRSYVKHGFLRSPEIV</sequence>
<evidence type="ECO:0000256" key="7">
    <source>
        <dbReference type="ARBA" id="ARBA00023224"/>
    </source>
</evidence>
<dbReference type="Proteomes" id="UP000663836">
    <property type="component" value="Unassembled WGS sequence"/>
</dbReference>
<dbReference type="Gene3D" id="1.20.1070.10">
    <property type="entry name" value="Rhodopsin 7-helix transmembrane proteins"/>
    <property type="match status" value="1"/>
</dbReference>
<keyword evidence="2 8" id="KW-0812">Transmembrane</keyword>
<comment type="caution">
    <text evidence="10">The sequence shown here is derived from an EMBL/GenBank/DDBJ whole genome shotgun (WGS) entry which is preliminary data.</text>
</comment>
<feature type="domain" description="G-protein coupled receptors family 1 profile" evidence="9">
    <location>
        <begin position="25"/>
        <end position="290"/>
    </location>
</feature>